<organism evidence="1 2">
    <name type="scientific">Mollisia scopiformis</name>
    <name type="common">Conifer needle endophyte fungus</name>
    <name type="synonym">Phialocephala scopiformis</name>
    <dbReference type="NCBI Taxonomy" id="149040"/>
    <lineage>
        <taxon>Eukaryota</taxon>
        <taxon>Fungi</taxon>
        <taxon>Dikarya</taxon>
        <taxon>Ascomycota</taxon>
        <taxon>Pezizomycotina</taxon>
        <taxon>Leotiomycetes</taxon>
        <taxon>Helotiales</taxon>
        <taxon>Mollisiaceae</taxon>
        <taxon>Mollisia</taxon>
    </lineage>
</organism>
<reference evidence="1 2" key="1">
    <citation type="submission" date="2015-10" db="EMBL/GenBank/DDBJ databases">
        <title>Full genome of DAOMC 229536 Phialocephala scopiformis, a fungal endophyte of spruce producing the potent anti-insectan compound rugulosin.</title>
        <authorList>
            <consortium name="DOE Joint Genome Institute"/>
            <person name="Walker A.K."/>
            <person name="Frasz S.L."/>
            <person name="Seifert K.A."/>
            <person name="Miller J.D."/>
            <person name="Mondo S.J."/>
            <person name="Labutti K."/>
            <person name="Lipzen A."/>
            <person name="Dockter R."/>
            <person name="Kennedy M."/>
            <person name="Grigoriev I.V."/>
            <person name="Spatafora J.W."/>
        </authorList>
    </citation>
    <scope>NUCLEOTIDE SEQUENCE [LARGE SCALE GENOMIC DNA]</scope>
    <source>
        <strain evidence="1 2">CBS 120377</strain>
    </source>
</reference>
<dbReference type="InParanoid" id="A0A132B406"/>
<proteinExistence type="predicted"/>
<evidence type="ECO:0000313" key="1">
    <source>
        <dbReference type="EMBL" id="KUJ07145.1"/>
    </source>
</evidence>
<feature type="non-terminal residue" evidence="1">
    <location>
        <position position="1"/>
    </location>
</feature>
<keyword evidence="2" id="KW-1185">Reference proteome</keyword>
<dbReference type="KEGG" id="psco:LY89DRAFT_789939"/>
<sequence length="346" mass="39933">MTAHVSAAGELLQFLDQVSCQSHIDEHEEEIEQLRHLIQLQGDDAFAWPLHKHFTDEGLLAGPELDRGEQAVLTRIQSACKELDYYVCLANIERITEVNKEITYSRYWLDFDYDERPEETYKCTAKTFVDSEKFSLFGSVKLPFDNLLDEDYFSNEDPDHTKADDDHDERFKYTFNRTVSVLKSFWFHTFFMLTQYGPSLSFLCLGCLSSSNTGILKTMQAFYDDSMSKQSLLYDVDDSLGKEILSVCKAMVAKYIEEPRHALGGVENETVLVASICRLNEEDLFESILPLVFSYDENYATAKRMILRHDHDRLHKMLNRWLGNIASANSRLHKIDQVALLLADQD</sequence>
<protein>
    <submittedName>
        <fullName evidence="1">Uncharacterized protein</fullName>
    </submittedName>
</protein>
<dbReference type="Proteomes" id="UP000070700">
    <property type="component" value="Unassembled WGS sequence"/>
</dbReference>
<accession>A0A132B406</accession>
<dbReference type="AlphaFoldDB" id="A0A132B406"/>
<dbReference type="GeneID" id="28833037"/>
<name>A0A132B406_MOLSC</name>
<dbReference type="RefSeq" id="XP_018061500.1">
    <property type="nucleotide sequence ID" value="XM_018223311.1"/>
</dbReference>
<gene>
    <name evidence="1" type="ORF">LY89DRAFT_789939</name>
</gene>
<evidence type="ECO:0000313" key="2">
    <source>
        <dbReference type="Proteomes" id="UP000070700"/>
    </source>
</evidence>
<dbReference type="EMBL" id="KQ947441">
    <property type="protein sequence ID" value="KUJ07145.1"/>
    <property type="molecule type" value="Genomic_DNA"/>
</dbReference>